<dbReference type="InterPro" id="IPR035979">
    <property type="entry name" value="RBD_domain_sf"/>
</dbReference>
<evidence type="ECO:0000256" key="2">
    <source>
        <dbReference type="SAM" id="MobiDB-lite"/>
    </source>
</evidence>
<sequence>MALGATPASGREAGRRSDAFPVPGRRAALRAGRGRRRKSAALFRCLSSSPSLCLSLSLPPLPVSAPRPRPPGQASASASVSASAAMILARGPLAAPDIDGEEDDEDEGEAGRGDMEGAYLRHFAFRRAGEPCPVINGEPCWYCEDDNGSYEDWENYSDEEDKEEEEEGAWNATQGTFCGFKKFFLCKPPSDPPAHSSPACPYMGIVLPQQQQLTAEEAERNAEELVAEEERIKRKAEKKRQKKKAESSHGKDVDDQGAGLPNSVGKPTEASPGRSPSGGTEEEKETAAAKAVGEEELDLSSTFVSKARLKVSAKPLLPKREKATKPDVKEADEKVKLEAPRTGLQMTAVEQSMVLADCGNETAKQGQYQEAVLLFTEAVKLNPREYRFFGNRSFCFERLQCYAEALQDAQLALSLQPGWPKGLFRQGKALMGLKRYAEAARTFEELMRLEAFRGDAAVQLKQCQVHCLMGNSFDGCLPRWNILPRESMPPLPGEQQGRKPVTSSSAQVEGHLASIVVTNSSRNKGLLPSAAQAPARPQLCSHPPDDHKLDRLARKETVSQVVSPPSLAHTLALQLRGGRAGLLVARRPLSFGCRFGPIDSVRRLPKRFCAFINYTRQEAAEAAYAALQGFDMGGGIKLVLQLKHPVHATPPPTKAPGGAQQPLKG</sequence>
<feature type="compositionally biased region" description="Acidic residues" evidence="2">
    <location>
        <begin position="98"/>
        <end position="108"/>
    </location>
</feature>
<dbReference type="PROSITE" id="PS50005">
    <property type="entry name" value="TPR"/>
    <property type="match status" value="1"/>
</dbReference>
<proteinExistence type="predicted"/>
<keyword evidence="4" id="KW-1185">Reference proteome</keyword>
<name>A0ABQ7SEC0_PHRPL</name>
<protein>
    <recommendedName>
        <fullName evidence="5">Tetratricopeptide repeat protein 31</fullName>
    </recommendedName>
</protein>
<evidence type="ECO:0000313" key="4">
    <source>
        <dbReference type="Proteomes" id="UP000826234"/>
    </source>
</evidence>
<evidence type="ECO:0000256" key="1">
    <source>
        <dbReference type="PROSITE-ProRule" id="PRU00339"/>
    </source>
</evidence>
<feature type="region of interest" description="Disordered" evidence="2">
    <location>
        <begin position="1"/>
        <end position="37"/>
    </location>
</feature>
<feature type="region of interest" description="Disordered" evidence="2">
    <location>
        <begin position="211"/>
        <end position="295"/>
    </location>
</feature>
<dbReference type="SMART" id="SM00028">
    <property type="entry name" value="TPR"/>
    <property type="match status" value="3"/>
</dbReference>
<reference evidence="3 4" key="1">
    <citation type="journal article" date="2022" name="Gigascience">
        <title>A chromosome-level genome assembly and annotation of the desert horned lizard, Phrynosoma platyrhinos, provides insight into chromosomal rearrangements among reptiles.</title>
        <authorList>
            <person name="Koochekian N."/>
            <person name="Ascanio A."/>
            <person name="Farleigh K."/>
            <person name="Card D.C."/>
            <person name="Schield D.R."/>
            <person name="Castoe T.A."/>
            <person name="Jezkova T."/>
        </authorList>
    </citation>
    <scope>NUCLEOTIDE SEQUENCE [LARGE SCALE GENOMIC DNA]</scope>
    <source>
        <strain evidence="3">NK-2021</strain>
    </source>
</reference>
<feature type="compositionally biased region" description="Basic and acidic residues" evidence="2">
    <location>
        <begin position="244"/>
        <end position="254"/>
    </location>
</feature>
<feature type="repeat" description="TPR" evidence="1">
    <location>
        <begin position="352"/>
        <end position="385"/>
    </location>
</feature>
<dbReference type="PANTHER" id="PTHR47678:SF1">
    <property type="entry name" value="TETRATRICOPEPTIDE REPEAT PROTEIN 31"/>
    <property type="match status" value="1"/>
</dbReference>
<gene>
    <name evidence="3" type="ORF">JD844_025973</name>
</gene>
<feature type="compositionally biased region" description="Basic and acidic residues" evidence="2">
    <location>
        <begin position="217"/>
        <end position="232"/>
    </location>
</feature>
<evidence type="ECO:0008006" key="5">
    <source>
        <dbReference type="Google" id="ProtNLM"/>
    </source>
</evidence>
<dbReference type="SUPFAM" id="SSF48452">
    <property type="entry name" value="TPR-like"/>
    <property type="match status" value="1"/>
</dbReference>
<dbReference type="PANTHER" id="PTHR47678">
    <property type="entry name" value="TETRATRICOPEPTIDE REPEAT PROTEIN 31"/>
    <property type="match status" value="1"/>
</dbReference>
<dbReference type="Gene3D" id="1.25.40.10">
    <property type="entry name" value="Tetratricopeptide repeat domain"/>
    <property type="match status" value="1"/>
</dbReference>
<feature type="region of interest" description="Disordered" evidence="2">
    <location>
        <begin position="92"/>
        <end position="113"/>
    </location>
</feature>
<accession>A0ABQ7SEC0</accession>
<comment type="caution">
    <text evidence="3">The sequence shown here is derived from an EMBL/GenBank/DDBJ whole genome shotgun (WGS) entry which is preliminary data.</text>
</comment>
<dbReference type="SUPFAM" id="SSF54928">
    <property type="entry name" value="RNA-binding domain, RBD"/>
    <property type="match status" value="1"/>
</dbReference>
<keyword evidence="1" id="KW-0802">TPR repeat</keyword>
<evidence type="ECO:0000313" key="3">
    <source>
        <dbReference type="EMBL" id="KAH0615674.1"/>
    </source>
</evidence>
<feature type="compositionally biased region" description="Basic residues" evidence="2">
    <location>
        <begin position="233"/>
        <end position="243"/>
    </location>
</feature>
<dbReference type="InterPro" id="IPR011990">
    <property type="entry name" value="TPR-like_helical_dom_sf"/>
</dbReference>
<organism evidence="3 4">
    <name type="scientific">Phrynosoma platyrhinos</name>
    <name type="common">Desert horned lizard</name>
    <dbReference type="NCBI Taxonomy" id="52577"/>
    <lineage>
        <taxon>Eukaryota</taxon>
        <taxon>Metazoa</taxon>
        <taxon>Chordata</taxon>
        <taxon>Craniata</taxon>
        <taxon>Vertebrata</taxon>
        <taxon>Euteleostomi</taxon>
        <taxon>Lepidosauria</taxon>
        <taxon>Squamata</taxon>
        <taxon>Bifurcata</taxon>
        <taxon>Unidentata</taxon>
        <taxon>Episquamata</taxon>
        <taxon>Toxicofera</taxon>
        <taxon>Iguania</taxon>
        <taxon>Phrynosomatidae</taxon>
        <taxon>Phrynosomatinae</taxon>
        <taxon>Phrynosoma</taxon>
    </lineage>
</organism>
<feature type="compositionally biased region" description="Pro residues" evidence="2">
    <location>
        <begin position="59"/>
        <end position="71"/>
    </location>
</feature>
<dbReference type="InterPro" id="IPR012677">
    <property type="entry name" value="Nucleotide-bd_a/b_plait_sf"/>
</dbReference>
<feature type="region of interest" description="Disordered" evidence="2">
    <location>
        <begin position="59"/>
        <end position="78"/>
    </location>
</feature>
<dbReference type="InterPro" id="IPR019734">
    <property type="entry name" value="TPR_rpt"/>
</dbReference>
<dbReference type="Proteomes" id="UP000826234">
    <property type="component" value="Unassembled WGS sequence"/>
</dbReference>
<dbReference type="EMBL" id="JAIPUX010005290">
    <property type="protein sequence ID" value="KAH0615674.1"/>
    <property type="molecule type" value="Genomic_DNA"/>
</dbReference>
<dbReference type="Gene3D" id="3.30.70.330">
    <property type="match status" value="1"/>
</dbReference>